<dbReference type="PROSITE" id="PS51677">
    <property type="entry name" value="NODB"/>
    <property type="match status" value="1"/>
</dbReference>
<name>A0A518CNR1_9PLAN</name>
<keyword evidence="6" id="KW-1185">Reference proteome</keyword>
<dbReference type="PANTHER" id="PTHR34216">
    <property type="match status" value="1"/>
</dbReference>
<dbReference type="SUPFAM" id="SSF88713">
    <property type="entry name" value="Glycoside hydrolase/deacetylase"/>
    <property type="match status" value="1"/>
</dbReference>
<evidence type="ECO:0000313" key="6">
    <source>
        <dbReference type="Proteomes" id="UP000317178"/>
    </source>
</evidence>
<keyword evidence="3" id="KW-0812">Transmembrane</keyword>
<keyword evidence="2" id="KW-0732">Signal</keyword>
<evidence type="ECO:0000256" key="1">
    <source>
        <dbReference type="ARBA" id="ARBA00004613"/>
    </source>
</evidence>
<dbReference type="InterPro" id="IPR011330">
    <property type="entry name" value="Glyco_hydro/deAcase_b/a-brl"/>
</dbReference>
<dbReference type="KEGG" id="plon:Pla110_25980"/>
<comment type="subcellular location">
    <subcellularLocation>
        <location evidence="1">Secreted</location>
    </subcellularLocation>
</comment>
<dbReference type="GO" id="GO:0016810">
    <property type="term" value="F:hydrolase activity, acting on carbon-nitrogen (but not peptide) bonds"/>
    <property type="evidence" value="ECO:0007669"/>
    <property type="project" value="InterPro"/>
</dbReference>
<feature type="domain" description="NodB homology" evidence="4">
    <location>
        <begin position="51"/>
        <end position="270"/>
    </location>
</feature>
<keyword evidence="3" id="KW-1133">Transmembrane helix</keyword>
<dbReference type="GO" id="GO:0005975">
    <property type="term" value="P:carbohydrate metabolic process"/>
    <property type="evidence" value="ECO:0007669"/>
    <property type="project" value="InterPro"/>
</dbReference>
<evidence type="ECO:0000256" key="3">
    <source>
        <dbReference type="SAM" id="Phobius"/>
    </source>
</evidence>
<accession>A0A518CNR1</accession>
<dbReference type="InterPro" id="IPR051398">
    <property type="entry name" value="Polysacch_Deacetylase"/>
</dbReference>
<dbReference type="Gene3D" id="3.20.20.370">
    <property type="entry name" value="Glycoside hydrolase/deacetylase"/>
    <property type="match status" value="2"/>
</dbReference>
<dbReference type="Pfam" id="PF01522">
    <property type="entry name" value="Polysacc_deac_1"/>
    <property type="match status" value="1"/>
</dbReference>
<dbReference type="PANTHER" id="PTHR34216:SF3">
    <property type="entry name" value="POLY-BETA-1,6-N-ACETYL-D-GLUCOSAMINE N-DEACETYLASE"/>
    <property type="match status" value="1"/>
</dbReference>
<dbReference type="GO" id="GO:0005576">
    <property type="term" value="C:extracellular region"/>
    <property type="evidence" value="ECO:0007669"/>
    <property type="project" value="UniProtKB-SubCell"/>
</dbReference>
<keyword evidence="3" id="KW-0472">Membrane</keyword>
<dbReference type="AlphaFoldDB" id="A0A518CNR1"/>
<sequence length="309" mass="35008">MFPITSKINPLVSAEILRVNVVSLIARLAVCVMVIAVFTPPLLALEPIPDKLVVLTFDDSVKSHITVVRPILKKHGFGGTFYITEGFDFKENKESYLTWEEIAFLHRDGFEIGNHTRDHMGCTKKNLSKIKEQLDAINDRCAEYDIPKPTTFAYPGNAFDDGAIPILEEAGIQFARRGGSPEYSYQKDRGKGFGYEPGRDHPLLVPSAGDARPDWTLDDFKRAASMAKEGKIAILQFHGVPEVEHPWVHTPVVRFQEYMQYLKDEGYTVIAMRDLAKYVDPKTQRPDDLWEVISKRKAKLAKEKPTEEE</sequence>
<organism evidence="5 6">
    <name type="scientific">Polystyrenella longa</name>
    <dbReference type="NCBI Taxonomy" id="2528007"/>
    <lineage>
        <taxon>Bacteria</taxon>
        <taxon>Pseudomonadati</taxon>
        <taxon>Planctomycetota</taxon>
        <taxon>Planctomycetia</taxon>
        <taxon>Planctomycetales</taxon>
        <taxon>Planctomycetaceae</taxon>
        <taxon>Polystyrenella</taxon>
    </lineage>
</organism>
<evidence type="ECO:0000259" key="4">
    <source>
        <dbReference type="PROSITE" id="PS51677"/>
    </source>
</evidence>
<evidence type="ECO:0000313" key="5">
    <source>
        <dbReference type="EMBL" id="QDU80862.1"/>
    </source>
</evidence>
<dbReference type="CDD" id="cd10918">
    <property type="entry name" value="CE4_NodB_like_5s_6s"/>
    <property type="match status" value="1"/>
</dbReference>
<feature type="transmembrane region" description="Helical" evidence="3">
    <location>
        <begin position="21"/>
        <end position="43"/>
    </location>
</feature>
<dbReference type="InterPro" id="IPR002509">
    <property type="entry name" value="NODB_dom"/>
</dbReference>
<evidence type="ECO:0000256" key="2">
    <source>
        <dbReference type="ARBA" id="ARBA00022729"/>
    </source>
</evidence>
<dbReference type="EMBL" id="CP036281">
    <property type="protein sequence ID" value="QDU80862.1"/>
    <property type="molecule type" value="Genomic_DNA"/>
</dbReference>
<dbReference type="Proteomes" id="UP000317178">
    <property type="component" value="Chromosome"/>
</dbReference>
<reference evidence="5 6" key="1">
    <citation type="submission" date="2019-02" db="EMBL/GenBank/DDBJ databases">
        <title>Deep-cultivation of Planctomycetes and their phenomic and genomic characterization uncovers novel biology.</title>
        <authorList>
            <person name="Wiegand S."/>
            <person name="Jogler M."/>
            <person name="Boedeker C."/>
            <person name="Pinto D."/>
            <person name="Vollmers J."/>
            <person name="Rivas-Marin E."/>
            <person name="Kohn T."/>
            <person name="Peeters S.H."/>
            <person name="Heuer A."/>
            <person name="Rast P."/>
            <person name="Oberbeckmann S."/>
            <person name="Bunk B."/>
            <person name="Jeske O."/>
            <person name="Meyerdierks A."/>
            <person name="Storesund J.E."/>
            <person name="Kallscheuer N."/>
            <person name="Luecker S."/>
            <person name="Lage O.M."/>
            <person name="Pohl T."/>
            <person name="Merkel B.J."/>
            <person name="Hornburger P."/>
            <person name="Mueller R.-W."/>
            <person name="Bruemmer F."/>
            <person name="Labrenz M."/>
            <person name="Spormann A.M."/>
            <person name="Op den Camp H."/>
            <person name="Overmann J."/>
            <person name="Amann R."/>
            <person name="Jetten M.S.M."/>
            <person name="Mascher T."/>
            <person name="Medema M.H."/>
            <person name="Devos D.P."/>
            <person name="Kaster A.-K."/>
            <person name="Ovreas L."/>
            <person name="Rohde M."/>
            <person name="Galperin M.Y."/>
            <person name="Jogler C."/>
        </authorList>
    </citation>
    <scope>NUCLEOTIDE SEQUENCE [LARGE SCALE GENOMIC DNA]</scope>
    <source>
        <strain evidence="5 6">Pla110</strain>
    </source>
</reference>
<gene>
    <name evidence="5" type="ORF">Pla110_25980</name>
</gene>
<proteinExistence type="predicted"/>
<dbReference type="RefSeq" id="WP_197440171.1">
    <property type="nucleotide sequence ID" value="NZ_CP036281.1"/>
</dbReference>
<protein>
    <submittedName>
        <fullName evidence="5">Polysaccharide deacetylase</fullName>
    </submittedName>
</protein>